<evidence type="ECO:0000256" key="1">
    <source>
        <dbReference type="ARBA" id="ARBA00022679"/>
    </source>
</evidence>
<dbReference type="GO" id="GO:0016747">
    <property type="term" value="F:acyltransferase activity, transferring groups other than amino-acyl groups"/>
    <property type="evidence" value="ECO:0007669"/>
    <property type="project" value="InterPro"/>
</dbReference>
<dbReference type="Proteomes" id="UP000199036">
    <property type="component" value="Unassembled WGS sequence"/>
</dbReference>
<dbReference type="RefSeq" id="WP_091526519.1">
    <property type="nucleotide sequence ID" value="NZ_FOVI01000047.1"/>
</dbReference>
<dbReference type="PANTHER" id="PTHR43420">
    <property type="entry name" value="ACETYLTRANSFERASE"/>
    <property type="match status" value="1"/>
</dbReference>
<dbReference type="InterPro" id="IPR050680">
    <property type="entry name" value="YpeA/RimI_acetyltransf"/>
</dbReference>
<keyword evidence="4" id="KW-0687">Ribonucleoprotein</keyword>
<evidence type="ECO:0000259" key="3">
    <source>
        <dbReference type="PROSITE" id="PS51186"/>
    </source>
</evidence>
<name>A0A1I5GPK1_9FLAO</name>
<reference evidence="5" key="1">
    <citation type="submission" date="2016-10" db="EMBL/GenBank/DDBJ databases">
        <authorList>
            <person name="Varghese N."/>
            <person name="Submissions S."/>
        </authorList>
    </citation>
    <scope>NUCLEOTIDE SEQUENCE [LARGE SCALE GENOMIC DNA]</scope>
    <source>
        <strain evidence="5">DS-12</strain>
    </source>
</reference>
<dbReference type="InterPro" id="IPR000182">
    <property type="entry name" value="GNAT_dom"/>
</dbReference>
<dbReference type="PROSITE" id="PS51186">
    <property type="entry name" value="GNAT"/>
    <property type="match status" value="2"/>
</dbReference>
<dbReference type="Pfam" id="PF00583">
    <property type="entry name" value="Acetyltransf_1"/>
    <property type="match status" value="2"/>
</dbReference>
<dbReference type="CDD" id="cd04301">
    <property type="entry name" value="NAT_SF"/>
    <property type="match status" value="2"/>
</dbReference>
<accession>A0A1I5GPK1</accession>
<sequence length="279" mass="31868">MQIRQLTKQDIPDLLNAINGAFADYIVPFQLNAEQLQFKMRSENIVPEWSIGVFEAKKLIAFIMHGVRTVNKKTVVYNAGTGVLPEYRGHGLVGKMYDYIQPFFEEHNVNQLVLEVIESNQSAIRAYEKNGFTIRRKLLCFGGELQPKQHLNRATIKPLQNFVWEDFQSFWDILPSWQSAIPSMDIAQPKALGAFVGEVLIGYILFNPINKRIYHIAVTSEHRRNGIGTQLLAEVQKQLSGEKVQMNNMDEAAENLKLFLEKQGLINDINQFEMVKSLG</sequence>
<keyword evidence="5" id="KW-1185">Reference proteome</keyword>
<dbReference type="AlphaFoldDB" id="A0A1I5GPK1"/>
<dbReference type="STRING" id="913024.SAMN05421741_1472"/>
<dbReference type="EMBL" id="FOVI01000047">
    <property type="protein sequence ID" value="SFO37918.1"/>
    <property type="molecule type" value="Genomic_DNA"/>
</dbReference>
<protein>
    <submittedName>
        <fullName evidence="4">Ribosomal protein S18 acetylase RimI</fullName>
    </submittedName>
</protein>
<evidence type="ECO:0000313" key="4">
    <source>
        <dbReference type="EMBL" id="SFO37918.1"/>
    </source>
</evidence>
<dbReference type="SUPFAM" id="SSF55729">
    <property type="entry name" value="Acyl-CoA N-acyltransferases (Nat)"/>
    <property type="match status" value="2"/>
</dbReference>
<evidence type="ECO:0000313" key="5">
    <source>
        <dbReference type="Proteomes" id="UP000199036"/>
    </source>
</evidence>
<dbReference type="OrthoDB" id="4228396at2"/>
<evidence type="ECO:0000256" key="2">
    <source>
        <dbReference type="ARBA" id="ARBA00023315"/>
    </source>
</evidence>
<organism evidence="4 5">
    <name type="scientific">Paenimyroides ummariense</name>
    <dbReference type="NCBI Taxonomy" id="913024"/>
    <lineage>
        <taxon>Bacteria</taxon>
        <taxon>Pseudomonadati</taxon>
        <taxon>Bacteroidota</taxon>
        <taxon>Flavobacteriia</taxon>
        <taxon>Flavobacteriales</taxon>
        <taxon>Flavobacteriaceae</taxon>
        <taxon>Paenimyroides</taxon>
    </lineage>
</organism>
<proteinExistence type="predicted"/>
<dbReference type="Gene3D" id="3.40.630.30">
    <property type="match status" value="2"/>
</dbReference>
<dbReference type="InterPro" id="IPR016181">
    <property type="entry name" value="Acyl_CoA_acyltransferase"/>
</dbReference>
<gene>
    <name evidence="4" type="ORF">SAMN05421741_1472</name>
</gene>
<keyword evidence="4" id="KW-0689">Ribosomal protein</keyword>
<keyword evidence="2" id="KW-0012">Acyltransferase</keyword>
<keyword evidence="1" id="KW-0808">Transferase</keyword>
<dbReference type="PANTHER" id="PTHR43420:SF44">
    <property type="entry name" value="ACETYLTRANSFERASE YPEA"/>
    <property type="match status" value="1"/>
</dbReference>
<feature type="domain" description="N-acetyltransferase" evidence="3">
    <location>
        <begin position="1"/>
        <end position="152"/>
    </location>
</feature>
<feature type="domain" description="N-acetyltransferase" evidence="3">
    <location>
        <begin position="154"/>
        <end position="279"/>
    </location>
</feature>
<dbReference type="GO" id="GO:0005840">
    <property type="term" value="C:ribosome"/>
    <property type="evidence" value="ECO:0007669"/>
    <property type="project" value="UniProtKB-KW"/>
</dbReference>